<evidence type="ECO:0000256" key="3">
    <source>
        <dbReference type="ARBA" id="ARBA00022553"/>
    </source>
</evidence>
<accession>A0ABZ2V2B7</accession>
<reference evidence="10" key="1">
    <citation type="submission" date="2024-04" db="EMBL/GenBank/DDBJ databases">
        <title>Phylogenomic analyses of a clade within the roseobacter group suggest taxonomic reassignments of species of the genera Aestuariivita, Citreicella, Loktanella, Nautella, Pelagibaca, Ruegeria, Thalassobius, Thiobacimonas and Tropicibacter, and the proposal o.</title>
        <authorList>
            <person name="Jeon C.O."/>
        </authorList>
    </citation>
    <scope>NUCLEOTIDE SEQUENCE [LARGE SCALE GENOMIC DNA]</scope>
    <source>
        <strain evidence="10">BS5-3</strain>
    </source>
</reference>
<evidence type="ECO:0000256" key="1">
    <source>
        <dbReference type="ARBA" id="ARBA00000085"/>
    </source>
</evidence>
<feature type="domain" description="Signal transduction histidine kinase HWE region" evidence="8">
    <location>
        <begin position="118"/>
        <end position="200"/>
    </location>
</feature>
<dbReference type="EMBL" id="CP150951">
    <property type="protein sequence ID" value="WZC47430.1"/>
    <property type="molecule type" value="Genomic_DNA"/>
</dbReference>
<keyword evidence="6 9" id="KW-0418">Kinase</keyword>
<organism evidence="9 10">
    <name type="scientific">Yoonia phaeophyticola</name>
    <dbReference type="NCBI Taxonomy" id="3137369"/>
    <lineage>
        <taxon>Bacteria</taxon>
        <taxon>Pseudomonadati</taxon>
        <taxon>Pseudomonadota</taxon>
        <taxon>Alphaproteobacteria</taxon>
        <taxon>Rhodobacterales</taxon>
        <taxon>Paracoccaceae</taxon>
        <taxon>Yoonia</taxon>
    </lineage>
</organism>
<evidence type="ECO:0000313" key="10">
    <source>
        <dbReference type="Proteomes" id="UP001440612"/>
    </source>
</evidence>
<dbReference type="EC" id="2.7.13.3" evidence="2"/>
<evidence type="ECO:0000256" key="6">
    <source>
        <dbReference type="ARBA" id="ARBA00022777"/>
    </source>
</evidence>
<dbReference type="RefSeq" id="WP_341365550.1">
    <property type="nucleotide sequence ID" value="NZ_CP150951.2"/>
</dbReference>
<keyword evidence="5" id="KW-0547">Nucleotide-binding</keyword>
<dbReference type="Gene3D" id="3.30.450.20">
    <property type="entry name" value="PAS domain"/>
    <property type="match status" value="1"/>
</dbReference>
<keyword evidence="7" id="KW-0067">ATP-binding</keyword>
<evidence type="ECO:0000313" key="9">
    <source>
        <dbReference type="EMBL" id="WZC47430.1"/>
    </source>
</evidence>
<proteinExistence type="predicted"/>
<dbReference type="Pfam" id="PF07536">
    <property type="entry name" value="HWE_HK"/>
    <property type="match status" value="1"/>
</dbReference>
<dbReference type="InterPro" id="IPR035965">
    <property type="entry name" value="PAS-like_dom_sf"/>
</dbReference>
<evidence type="ECO:0000259" key="8">
    <source>
        <dbReference type="SMART" id="SM00911"/>
    </source>
</evidence>
<sequence length="316" mass="34720">MFSGFDQIFQDTQTPFCVLDPDLRCIAANQALCDLLGLSMATVLYEPIRNYLPTNADTFAQPCKSAPTRLHNRGDGNSPDHWWDLTCTPLEAGNTLCQITDVSNTVRRLRQHDIAVGELQHRVGNVLNVVQALARRMGHTARDHETFLDALDDRITALGVVYTNLSGENWYGMDLRCLIKQQLPTRLRDNPTALAMTGPDWQLSVIHAQAFAIGIHELLLNARAFGALRGGAGQVQISWENRADGSQSFTWSEAGQTDVQAPQRQGFGTEMLLSFLPIQLGGVARQDFTPEGMRYHLTVPAGVAVPLGQGGVQITV</sequence>
<keyword evidence="3" id="KW-0597">Phosphoprotein</keyword>
<dbReference type="PANTHER" id="PTHR41523:SF7">
    <property type="entry name" value="HISTIDINE KINASE"/>
    <property type="match status" value="1"/>
</dbReference>
<dbReference type="PANTHER" id="PTHR41523">
    <property type="entry name" value="TWO-COMPONENT SYSTEM SENSOR PROTEIN"/>
    <property type="match status" value="1"/>
</dbReference>
<keyword evidence="10" id="KW-1185">Reference proteome</keyword>
<gene>
    <name evidence="9" type="ORF">AABB29_10845</name>
</gene>
<dbReference type="InterPro" id="IPR013656">
    <property type="entry name" value="PAS_4"/>
</dbReference>
<evidence type="ECO:0000256" key="5">
    <source>
        <dbReference type="ARBA" id="ARBA00022741"/>
    </source>
</evidence>
<dbReference type="Proteomes" id="UP001440612">
    <property type="component" value="Chromosome"/>
</dbReference>
<evidence type="ECO:0000256" key="7">
    <source>
        <dbReference type="ARBA" id="ARBA00022840"/>
    </source>
</evidence>
<dbReference type="InterPro" id="IPR011102">
    <property type="entry name" value="Sig_transdc_His_kinase_HWE"/>
</dbReference>
<name>A0ABZ2V2B7_9RHOB</name>
<protein>
    <recommendedName>
        <fullName evidence="2">histidine kinase</fullName>
        <ecNumber evidence="2">2.7.13.3</ecNumber>
    </recommendedName>
</protein>
<dbReference type="SUPFAM" id="SSF55785">
    <property type="entry name" value="PYP-like sensor domain (PAS domain)"/>
    <property type="match status" value="1"/>
</dbReference>
<keyword evidence="4" id="KW-0808">Transferase</keyword>
<evidence type="ECO:0000256" key="2">
    <source>
        <dbReference type="ARBA" id="ARBA00012438"/>
    </source>
</evidence>
<dbReference type="GO" id="GO:0016301">
    <property type="term" value="F:kinase activity"/>
    <property type="evidence" value="ECO:0007669"/>
    <property type="project" value="UniProtKB-KW"/>
</dbReference>
<evidence type="ECO:0000256" key="4">
    <source>
        <dbReference type="ARBA" id="ARBA00022679"/>
    </source>
</evidence>
<dbReference type="Pfam" id="PF08448">
    <property type="entry name" value="PAS_4"/>
    <property type="match status" value="1"/>
</dbReference>
<dbReference type="SMART" id="SM00911">
    <property type="entry name" value="HWE_HK"/>
    <property type="match status" value="1"/>
</dbReference>
<comment type="catalytic activity">
    <reaction evidence="1">
        <text>ATP + protein L-histidine = ADP + protein N-phospho-L-histidine.</text>
        <dbReference type="EC" id="2.7.13.3"/>
    </reaction>
</comment>